<keyword evidence="4 6" id="KW-1133">Transmembrane helix</keyword>
<dbReference type="PANTHER" id="PTHR34478">
    <property type="entry name" value="PROTEIN LEMA"/>
    <property type="match status" value="1"/>
</dbReference>
<comment type="similarity">
    <text evidence="2">Belongs to the LemA family.</text>
</comment>
<accession>H3NNN8</accession>
<keyword evidence="8" id="KW-1185">Reference proteome</keyword>
<keyword evidence="5 6" id="KW-0472">Membrane</keyword>
<evidence type="ECO:0000256" key="5">
    <source>
        <dbReference type="ARBA" id="ARBA00023136"/>
    </source>
</evidence>
<dbReference type="InterPro" id="IPR023353">
    <property type="entry name" value="LemA-like_dom_sf"/>
</dbReference>
<feature type="transmembrane region" description="Helical" evidence="6">
    <location>
        <begin position="6"/>
        <end position="33"/>
    </location>
</feature>
<dbReference type="GO" id="GO:0016020">
    <property type="term" value="C:membrane"/>
    <property type="evidence" value="ECO:0007669"/>
    <property type="project" value="UniProtKB-SubCell"/>
</dbReference>
<dbReference type="PATRIC" id="fig|883114.3.peg.939"/>
<dbReference type="OrthoDB" id="9804152at2"/>
<protein>
    <recommendedName>
        <fullName evidence="9">LemA family protein</fullName>
    </recommendedName>
</protein>
<dbReference type="GeneID" id="96998942"/>
<sequence>MNDLLILGAGLGTGTIILIAVAVLVVFIIMYFISTYNGLVNLREFVRNAMSNIAVQVESRWDALKSLIDATKKYSEHEAQVLTEITRARGGITKNSSAKEVEKDDEMFTQAMNRLNVVVENYPELKASDLYTKTMDSINQYENNVRMSRMVYNDSVTKLNRTIQQFPSSIVAGMFGFTQESYFQNTASKAEMPQW</sequence>
<dbReference type="Proteomes" id="UP000004191">
    <property type="component" value="Unassembled WGS sequence"/>
</dbReference>
<dbReference type="InterPro" id="IPR007156">
    <property type="entry name" value="MamQ_LemA"/>
</dbReference>
<dbReference type="PANTHER" id="PTHR34478:SF1">
    <property type="entry name" value="PROTEIN LEMA"/>
    <property type="match status" value="1"/>
</dbReference>
<dbReference type="STRING" id="883114.HMPREF9709_00949"/>
<dbReference type="eggNOG" id="COG1704">
    <property type="taxonomic scope" value="Bacteria"/>
</dbReference>
<proteinExistence type="inferred from homology"/>
<keyword evidence="3 6" id="KW-0812">Transmembrane</keyword>
<dbReference type="RefSeq" id="WP_005398402.1">
    <property type="nucleotide sequence ID" value="NZ_JH601088.1"/>
</dbReference>
<evidence type="ECO:0000256" key="4">
    <source>
        <dbReference type="ARBA" id="ARBA00022989"/>
    </source>
</evidence>
<evidence type="ECO:0000313" key="8">
    <source>
        <dbReference type="Proteomes" id="UP000004191"/>
    </source>
</evidence>
<comment type="subcellular location">
    <subcellularLocation>
        <location evidence="1">Membrane</location>
        <topology evidence="1">Single-pass membrane protein</topology>
    </subcellularLocation>
</comment>
<dbReference type="EMBL" id="AGEI01000021">
    <property type="protein sequence ID" value="EHR34013.1"/>
    <property type="molecule type" value="Genomic_DNA"/>
</dbReference>
<evidence type="ECO:0008006" key="9">
    <source>
        <dbReference type="Google" id="ProtNLM"/>
    </source>
</evidence>
<name>H3NNN8_9FIRM</name>
<evidence type="ECO:0000256" key="2">
    <source>
        <dbReference type="ARBA" id="ARBA00008854"/>
    </source>
</evidence>
<organism evidence="7 8">
    <name type="scientific">Helcococcus kunzii ATCC 51366</name>
    <dbReference type="NCBI Taxonomy" id="883114"/>
    <lineage>
        <taxon>Bacteria</taxon>
        <taxon>Bacillati</taxon>
        <taxon>Bacillota</taxon>
        <taxon>Tissierellia</taxon>
        <taxon>Tissierellales</taxon>
        <taxon>Peptoniphilaceae</taxon>
        <taxon>Helcococcus</taxon>
    </lineage>
</organism>
<dbReference type="Pfam" id="PF04011">
    <property type="entry name" value="LemA"/>
    <property type="match status" value="1"/>
</dbReference>
<dbReference type="Gene3D" id="1.20.1440.20">
    <property type="entry name" value="LemA-like domain"/>
    <property type="match status" value="1"/>
</dbReference>
<evidence type="ECO:0000313" key="7">
    <source>
        <dbReference type="EMBL" id="EHR34013.1"/>
    </source>
</evidence>
<evidence type="ECO:0000256" key="6">
    <source>
        <dbReference type="SAM" id="Phobius"/>
    </source>
</evidence>
<comment type="caution">
    <text evidence="7">The sequence shown here is derived from an EMBL/GenBank/DDBJ whole genome shotgun (WGS) entry which is preliminary data.</text>
</comment>
<reference evidence="7 8" key="1">
    <citation type="submission" date="2012-01" db="EMBL/GenBank/DDBJ databases">
        <title>The Genome Sequence of Helcococcus kunzii ATCC 51366.</title>
        <authorList>
            <consortium name="The Broad Institute Genome Sequencing Platform"/>
            <person name="Earl A."/>
            <person name="Ward D."/>
            <person name="Feldgarden M."/>
            <person name="Gevers D."/>
            <person name="Huys G."/>
            <person name="Young S.K."/>
            <person name="Zeng Q."/>
            <person name="Gargeya S."/>
            <person name="Fitzgerald M."/>
            <person name="Haas B."/>
            <person name="Abouelleil A."/>
            <person name="Alvarado L."/>
            <person name="Arachchi H.M."/>
            <person name="Berlin A."/>
            <person name="Chapman S.B."/>
            <person name="Gearin G."/>
            <person name="Goldberg J."/>
            <person name="Griggs A."/>
            <person name="Gujja S."/>
            <person name="Hansen M."/>
            <person name="Heiman D."/>
            <person name="Howarth C."/>
            <person name="Larimer J."/>
            <person name="Lui A."/>
            <person name="MacDonald P.J.P."/>
            <person name="McCowen C."/>
            <person name="Montmayeur A."/>
            <person name="Murphy C."/>
            <person name="Neiman D."/>
            <person name="Pearson M."/>
            <person name="Priest M."/>
            <person name="Roberts A."/>
            <person name="Saif S."/>
            <person name="Shea T."/>
            <person name="Sisk P."/>
            <person name="Stolte C."/>
            <person name="Sykes S."/>
            <person name="Wortman J."/>
            <person name="Nusbaum C."/>
            <person name="Birren B."/>
        </authorList>
    </citation>
    <scope>NUCLEOTIDE SEQUENCE [LARGE SCALE GENOMIC DNA]</scope>
    <source>
        <strain evidence="7 8">ATCC 51366</strain>
    </source>
</reference>
<evidence type="ECO:0000256" key="3">
    <source>
        <dbReference type="ARBA" id="ARBA00022692"/>
    </source>
</evidence>
<dbReference type="AlphaFoldDB" id="H3NNN8"/>
<gene>
    <name evidence="7" type="ORF">HMPREF9709_00949</name>
</gene>
<evidence type="ECO:0000256" key="1">
    <source>
        <dbReference type="ARBA" id="ARBA00004167"/>
    </source>
</evidence>
<dbReference type="SUPFAM" id="SSF140478">
    <property type="entry name" value="LemA-like"/>
    <property type="match status" value="1"/>
</dbReference>
<dbReference type="HOGENOM" id="CLU_056714_3_0_9"/>